<dbReference type="EMBL" id="MASW01000002">
    <property type="protein sequence ID" value="PXY27298.1"/>
    <property type="molecule type" value="Genomic_DNA"/>
</dbReference>
<evidence type="ECO:0000313" key="2">
    <source>
        <dbReference type="EMBL" id="PXY27298.1"/>
    </source>
</evidence>
<gene>
    <name evidence="2" type="ORF">BAY60_12675</name>
</gene>
<reference evidence="2 3" key="1">
    <citation type="submission" date="2016-07" db="EMBL/GenBank/DDBJ databases">
        <title>Draft genome sequence of Prauserella muralis DSM 45305, isolated from a mould-covered wall in an indoor environment.</title>
        <authorList>
            <person name="Ruckert C."/>
            <person name="Albersmeier A."/>
            <person name="Jiang C.-L."/>
            <person name="Jiang Y."/>
            <person name="Kalinowski J."/>
            <person name="Schneider O."/>
            <person name="Winkler A."/>
            <person name="Zotchev S.B."/>
        </authorList>
    </citation>
    <scope>NUCLEOTIDE SEQUENCE [LARGE SCALE GENOMIC DNA]</scope>
    <source>
        <strain evidence="2 3">DSM 45305</strain>
    </source>
</reference>
<dbReference type="PANTHER" id="PTHR35908:SF1">
    <property type="entry name" value="CONSERVED PROTEIN"/>
    <property type="match status" value="1"/>
</dbReference>
<dbReference type="PANTHER" id="PTHR35908">
    <property type="entry name" value="HYPOTHETICAL FUSION PROTEIN"/>
    <property type="match status" value="1"/>
</dbReference>
<evidence type="ECO:0000313" key="3">
    <source>
        <dbReference type="Proteomes" id="UP000249915"/>
    </source>
</evidence>
<dbReference type="OrthoDB" id="3295209at2"/>
<accession>A0A2V4B1P2</accession>
<name>A0A2V4B1P2_9PSEU</name>
<dbReference type="RefSeq" id="WP_112281302.1">
    <property type="nucleotide sequence ID" value="NZ_MASW01000002.1"/>
</dbReference>
<dbReference type="Proteomes" id="UP000249915">
    <property type="component" value="Unassembled WGS sequence"/>
</dbReference>
<dbReference type="Pfam" id="PF18029">
    <property type="entry name" value="Glyoxalase_6"/>
    <property type="match status" value="1"/>
</dbReference>
<dbReference type="SUPFAM" id="SSF54593">
    <property type="entry name" value="Glyoxalase/Bleomycin resistance protein/Dihydroxybiphenyl dioxygenase"/>
    <property type="match status" value="1"/>
</dbReference>
<sequence length="127" mass="13804">MARLRDVVFDCRHAASLARFWAAALDGYVVAPYDADELQRLRGLGITDPEDDPSVLVEPTAGGRPRLFFNRVPEAKAGKNRVHIDLDTDDLAAEIERLCGLGATVLAEHAGQVVLADPEGNEFCLMS</sequence>
<dbReference type="InterPro" id="IPR041581">
    <property type="entry name" value="Glyoxalase_6"/>
</dbReference>
<organism evidence="2 3">
    <name type="scientific">Prauserella muralis</name>
    <dbReference type="NCBI Taxonomy" id="588067"/>
    <lineage>
        <taxon>Bacteria</taxon>
        <taxon>Bacillati</taxon>
        <taxon>Actinomycetota</taxon>
        <taxon>Actinomycetes</taxon>
        <taxon>Pseudonocardiales</taxon>
        <taxon>Pseudonocardiaceae</taxon>
        <taxon>Prauserella</taxon>
    </lineage>
</organism>
<dbReference type="AlphaFoldDB" id="A0A2V4B1P2"/>
<comment type="caution">
    <text evidence="2">The sequence shown here is derived from an EMBL/GenBank/DDBJ whole genome shotgun (WGS) entry which is preliminary data.</text>
</comment>
<dbReference type="Gene3D" id="3.10.180.10">
    <property type="entry name" value="2,3-Dihydroxybiphenyl 1,2-Dioxygenase, domain 1"/>
    <property type="match status" value="1"/>
</dbReference>
<feature type="domain" description="Glyoxalase-like" evidence="1">
    <location>
        <begin position="6"/>
        <end position="126"/>
    </location>
</feature>
<protein>
    <recommendedName>
        <fullName evidence="1">Glyoxalase-like domain-containing protein</fullName>
    </recommendedName>
</protein>
<evidence type="ECO:0000259" key="1">
    <source>
        <dbReference type="Pfam" id="PF18029"/>
    </source>
</evidence>
<dbReference type="InterPro" id="IPR029068">
    <property type="entry name" value="Glyas_Bleomycin-R_OHBP_Dase"/>
</dbReference>
<proteinExistence type="predicted"/>
<keyword evidence="3" id="KW-1185">Reference proteome</keyword>